<dbReference type="AlphaFoldDB" id="A0A7W7CV48"/>
<feature type="chain" id="PRO_5039123336" evidence="1">
    <location>
        <begin position="20"/>
        <end position="109"/>
    </location>
</feature>
<comment type="caution">
    <text evidence="2">The sequence shown here is derived from an EMBL/GenBank/DDBJ whole genome shotgun (WGS) entry which is preliminary data.</text>
</comment>
<gene>
    <name evidence="2" type="ORF">BKA14_004021</name>
</gene>
<dbReference type="RefSeq" id="WP_221478687.1">
    <property type="nucleotide sequence ID" value="NZ_BOMC01000053.1"/>
</dbReference>
<evidence type="ECO:0000313" key="2">
    <source>
        <dbReference type="EMBL" id="MBB4693873.1"/>
    </source>
</evidence>
<evidence type="ECO:0000256" key="1">
    <source>
        <dbReference type="SAM" id="SignalP"/>
    </source>
</evidence>
<dbReference type="Proteomes" id="UP000542742">
    <property type="component" value="Unassembled WGS sequence"/>
</dbReference>
<organism evidence="2 3">
    <name type="scientific">Paractinoplanes abujensis</name>
    <dbReference type="NCBI Taxonomy" id="882441"/>
    <lineage>
        <taxon>Bacteria</taxon>
        <taxon>Bacillati</taxon>
        <taxon>Actinomycetota</taxon>
        <taxon>Actinomycetes</taxon>
        <taxon>Micromonosporales</taxon>
        <taxon>Micromonosporaceae</taxon>
        <taxon>Paractinoplanes</taxon>
    </lineage>
</organism>
<dbReference type="EMBL" id="JACHMF010000001">
    <property type="protein sequence ID" value="MBB4693873.1"/>
    <property type="molecule type" value="Genomic_DNA"/>
</dbReference>
<proteinExistence type="predicted"/>
<sequence length="109" mass="11104">MWALVVAALALAVPFAPRPATTPAADRGVISLPDRLGLPAYGARGVSGLGAASVVFSGYGPRFGPWFDDHDTYGLVGATKEDYRKVHTGLVDDGVLLAPDGAGLAVPTG</sequence>
<name>A0A7W7CV48_9ACTN</name>
<accession>A0A7W7CV48</accession>
<keyword evidence="3" id="KW-1185">Reference proteome</keyword>
<evidence type="ECO:0000313" key="3">
    <source>
        <dbReference type="Proteomes" id="UP000542742"/>
    </source>
</evidence>
<reference evidence="2 3" key="1">
    <citation type="submission" date="2020-08" db="EMBL/GenBank/DDBJ databases">
        <title>Sequencing the genomes of 1000 actinobacteria strains.</title>
        <authorList>
            <person name="Klenk H.-P."/>
        </authorList>
    </citation>
    <scope>NUCLEOTIDE SEQUENCE [LARGE SCALE GENOMIC DNA]</scope>
    <source>
        <strain evidence="2 3">DSM 45518</strain>
    </source>
</reference>
<feature type="signal peptide" evidence="1">
    <location>
        <begin position="1"/>
        <end position="19"/>
    </location>
</feature>
<keyword evidence="1" id="KW-0732">Signal</keyword>
<protein>
    <submittedName>
        <fullName evidence="2">Uncharacterized protein</fullName>
    </submittedName>
</protein>